<dbReference type="InterPro" id="IPR013087">
    <property type="entry name" value="Znf_C2H2_type"/>
</dbReference>
<gene>
    <name evidence="4" type="ORF">BCR33DRAFT_773891</name>
</gene>
<keyword evidence="1" id="KW-0863">Zinc-finger</keyword>
<evidence type="ECO:0000256" key="2">
    <source>
        <dbReference type="SAM" id="MobiDB-lite"/>
    </source>
</evidence>
<evidence type="ECO:0000256" key="1">
    <source>
        <dbReference type="PROSITE-ProRule" id="PRU00042"/>
    </source>
</evidence>
<dbReference type="EMBL" id="MCGO01000117">
    <property type="protein sequence ID" value="ORY26281.1"/>
    <property type="molecule type" value="Genomic_DNA"/>
</dbReference>
<accession>A0A1Y2AUN4</accession>
<dbReference type="GO" id="GO:0008270">
    <property type="term" value="F:zinc ion binding"/>
    <property type="evidence" value="ECO:0007669"/>
    <property type="project" value="UniProtKB-KW"/>
</dbReference>
<dbReference type="Proteomes" id="UP000193642">
    <property type="component" value="Unassembled WGS sequence"/>
</dbReference>
<dbReference type="PROSITE" id="PS50157">
    <property type="entry name" value="ZINC_FINGER_C2H2_2"/>
    <property type="match status" value="1"/>
</dbReference>
<feature type="domain" description="C2H2-type" evidence="3">
    <location>
        <begin position="4"/>
        <end position="28"/>
    </location>
</feature>
<sequence>MAPFRCHFNCRKTFNTKDALGRHMTSKHKNYLRQRLDEETVFSDEIVDVENLTFNTDAIMEEVGLNNTEGTNKEEAEQDYDDGDDDGKIQHGAKIYGTEHLESTQRVNVVSAYQNTNRKNSEAQMIRYVTRKEKVLLITKLVELSENVNATPLLWVNTKAQYSLCAPIKSIYFREYENSDVMFMGLQQKIEFYDIEVQPVKHKCFRTLRVTEFDEDNKPHVEFLRIESSNSSTNFCIYNRQLVKAVAVDTGLGGSNYLVGQALKFISVSHQTGVKPFVILKKYKPLSKVHQNKTGLFILREAGRQEPSQGIIVAPLEAIEGRAHIIPYFQDGIEGDTGRVYLNTYAERNLWSKICYSTD</sequence>
<evidence type="ECO:0000313" key="5">
    <source>
        <dbReference type="Proteomes" id="UP000193642"/>
    </source>
</evidence>
<dbReference type="Gene3D" id="3.30.160.60">
    <property type="entry name" value="Classic Zinc Finger"/>
    <property type="match status" value="1"/>
</dbReference>
<organism evidence="4 5">
    <name type="scientific">Rhizoclosmatium globosum</name>
    <dbReference type="NCBI Taxonomy" id="329046"/>
    <lineage>
        <taxon>Eukaryota</taxon>
        <taxon>Fungi</taxon>
        <taxon>Fungi incertae sedis</taxon>
        <taxon>Chytridiomycota</taxon>
        <taxon>Chytridiomycota incertae sedis</taxon>
        <taxon>Chytridiomycetes</taxon>
        <taxon>Chytridiales</taxon>
        <taxon>Chytriomycetaceae</taxon>
        <taxon>Rhizoclosmatium</taxon>
    </lineage>
</organism>
<proteinExistence type="predicted"/>
<keyword evidence="1" id="KW-0479">Metal-binding</keyword>
<comment type="caution">
    <text evidence="4">The sequence shown here is derived from an EMBL/GenBank/DDBJ whole genome shotgun (WGS) entry which is preliminary data.</text>
</comment>
<dbReference type="OrthoDB" id="2418900at2759"/>
<dbReference type="AlphaFoldDB" id="A0A1Y2AUN4"/>
<dbReference type="PROSITE" id="PS00028">
    <property type="entry name" value="ZINC_FINGER_C2H2_1"/>
    <property type="match status" value="1"/>
</dbReference>
<evidence type="ECO:0000313" key="4">
    <source>
        <dbReference type="EMBL" id="ORY26281.1"/>
    </source>
</evidence>
<evidence type="ECO:0000259" key="3">
    <source>
        <dbReference type="PROSITE" id="PS50157"/>
    </source>
</evidence>
<feature type="region of interest" description="Disordered" evidence="2">
    <location>
        <begin position="64"/>
        <end position="85"/>
    </location>
</feature>
<feature type="compositionally biased region" description="Acidic residues" evidence="2">
    <location>
        <begin position="76"/>
        <end position="85"/>
    </location>
</feature>
<protein>
    <recommendedName>
        <fullName evidence="3">C2H2-type domain-containing protein</fullName>
    </recommendedName>
</protein>
<reference evidence="4 5" key="1">
    <citation type="submission" date="2016-07" db="EMBL/GenBank/DDBJ databases">
        <title>Pervasive Adenine N6-methylation of Active Genes in Fungi.</title>
        <authorList>
            <consortium name="DOE Joint Genome Institute"/>
            <person name="Mondo S.J."/>
            <person name="Dannebaum R.O."/>
            <person name="Kuo R.C."/>
            <person name="Labutti K."/>
            <person name="Haridas S."/>
            <person name="Kuo A."/>
            <person name="Salamov A."/>
            <person name="Ahrendt S.R."/>
            <person name="Lipzen A."/>
            <person name="Sullivan W."/>
            <person name="Andreopoulos W.B."/>
            <person name="Clum A."/>
            <person name="Lindquist E."/>
            <person name="Daum C."/>
            <person name="Ramamoorthy G.K."/>
            <person name="Gryganskyi A."/>
            <person name="Culley D."/>
            <person name="Magnuson J.K."/>
            <person name="James T.Y."/>
            <person name="O'Malley M.A."/>
            <person name="Stajich J.E."/>
            <person name="Spatafora J.W."/>
            <person name="Visel A."/>
            <person name="Grigoriev I.V."/>
        </authorList>
    </citation>
    <scope>NUCLEOTIDE SEQUENCE [LARGE SCALE GENOMIC DNA]</scope>
    <source>
        <strain evidence="4 5">JEL800</strain>
    </source>
</reference>
<name>A0A1Y2AUN4_9FUNG</name>
<keyword evidence="5" id="KW-1185">Reference proteome</keyword>
<keyword evidence="1" id="KW-0862">Zinc</keyword>